<proteinExistence type="predicted"/>
<accession>A0A5B7HFR8</accession>
<dbReference type="Proteomes" id="UP000324222">
    <property type="component" value="Unassembled WGS sequence"/>
</dbReference>
<comment type="caution">
    <text evidence="2">The sequence shown here is derived from an EMBL/GenBank/DDBJ whole genome shotgun (WGS) entry which is preliminary data.</text>
</comment>
<sequence>MSPAAVLNYDEESGWRAGRGPSPSPESRPRCHSRDAPLTGLQSYFTVKVAHASPRLETHCKKLRDERGAARRFSAPGLDYLGAGWSGAAANWCERRPSATTRGCHHSH</sequence>
<evidence type="ECO:0000313" key="2">
    <source>
        <dbReference type="EMBL" id="MPC68127.1"/>
    </source>
</evidence>
<keyword evidence="3" id="KW-1185">Reference proteome</keyword>
<evidence type="ECO:0000313" key="3">
    <source>
        <dbReference type="Proteomes" id="UP000324222"/>
    </source>
</evidence>
<gene>
    <name evidence="2" type="ORF">E2C01_062322</name>
</gene>
<name>A0A5B7HFR8_PORTR</name>
<evidence type="ECO:0000256" key="1">
    <source>
        <dbReference type="SAM" id="MobiDB-lite"/>
    </source>
</evidence>
<organism evidence="2 3">
    <name type="scientific">Portunus trituberculatus</name>
    <name type="common">Swimming crab</name>
    <name type="synonym">Neptunus trituberculatus</name>
    <dbReference type="NCBI Taxonomy" id="210409"/>
    <lineage>
        <taxon>Eukaryota</taxon>
        <taxon>Metazoa</taxon>
        <taxon>Ecdysozoa</taxon>
        <taxon>Arthropoda</taxon>
        <taxon>Crustacea</taxon>
        <taxon>Multicrustacea</taxon>
        <taxon>Malacostraca</taxon>
        <taxon>Eumalacostraca</taxon>
        <taxon>Eucarida</taxon>
        <taxon>Decapoda</taxon>
        <taxon>Pleocyemata</taxon>
        <taxon>Brachyura</taxon>
        <taxon>Eubrachyura</taxon>
        <taxon>Portunoidea</taxon>
        <taxon>Portunidae</taxon>
        <taxon>Portuninae</taxon>
        <taxon>Portunus</taxon>
    </lineage>
</organism>
<feature type="region of interest" description="Disordered" evidence="1">
    <location>
        <begin position="1"/>
        <end position="36"/>
    </location>
</feature>
<dbReference type="EMBL" id="VSRR010027331">
    <property type="protein sequence ID" value="MPC68127.1"/>
    <property type="molecule type" value="Genomic_DNA"/>
</dbReference>
<protein>
    <submittedName>
        <fullName evidence="2">Uncharacterized protein</fullName>
    </submittedName>
</protein>
<dbReference type="AlphaFoldDB" id="A0A5B7HFR8"/>
<reference evidence="2 3" key="1">
    <citation type="submission" date="2019-05" db="EMBL/GenBank/DDBJ databases">
        <title>Another draft genome of Portunus trituberculatus and its Hox gene families provides insights of decapod evolution.</title>
        <authorList>
            <person name="Jeong J.-H."/>
            <person name="Song I."/>
            <person name="Kim S."/>
            <person name="Choi T."/>
            <person name="Kim D."/>
            <person name="Ryu S."/>
            <person name="Kim W."/>
        </authorList>
    </citation>
    <scope>NUCLEOTIDE SEQUENCE [LARGE SCALE GENOMIC DNA]</scope>
    <source>
        <tissue evidence="2">Muscle</tissue>
    </source>
</reference>